<evidence type="ECO:0000256" key="1">
    <source>
        <dbReference type="ARBA" id="ARBA00008791"/>
    </source>
</evidence>
<sequence length="174" mass="18784">MYESVLVPTDGNRRMPRVIEDAVSLAALCNGTVHALHAVDDAAYASIPEEARDVVRERLREDGEDATRQVAKHAIDSGVDVVREVRTGPPAHVIVSYAVENDVDLIVMGTNGRTGYERYLLGSVAERVVRSAPMAVMTIDLDGDTDAVGVIEEGLPAAIDADRTGDRTDDEQIE</sequence>
<accession>A0A4S3TP26</accession>
<feature type="domain" description="UspA" evidence="2">
    <location>
        <begin position="1"/>
        <end position="138"/>
    </location>
</feature>
<dbReference type="PANTHER" id="PTHR46268:SF6">
    <property type="entry name" value="UNIVERSAL STRESS PROTEIN UP12"/>
    <property type="match status" value="1"/>
</dbReference>
<dbReference type="AlphaFoldDB" id="A0A4S3TP26"/>
<dbReference type="EMBL" id="RBZW01000012">
    <property type="protein sequence ID" value="THE66074.1"/>
    <property type="molecule type" value="Genomic_DNA"/>
</dbReference>
<dbReference type="RefSeq" id="WP_141463412.1">
    <property type="nucleotide sequence ID" value="NZ_RBZW01000012.1"/>
</dbReference>
<dbReference type="OrthoDB" id="168737at2157"/>
<dbReference type="InterPro" id="IPR006016">
    <property type="entry name" value="UspA"/>
</dbReference>
<reference evidence="3 4" key="1">
    <citation type="submission" date="2018-10" db="EMBL/GenBank/DDBJ databases">
        <title>Natronolimnobius sp. XQ-INN 246 isolated from Inner Mongolia Autonomous Region of China.</title>
        <authorList>
            <person name="Xue Q."/>
        </authorList>
    </citation>
    <scope>NUCLEOTIDE SEQUENCE [LARGE SCALE GENOMIC DNA]</scope>
    <source>
        <strain evidence="3 4">XQ-INN 246</strain>
    </source>
</reference>
<evidence type="ECO:0000313" key="4">
    <source>
        <dbReference type="Proteomes" id="UP000318864"/>
    </source>
</evidence>
<comment type="similarity">
    <text evidence="1">Belongs to the universal stress protein A family.</text>
</comment>
<dbReference type="Gene3D" id="3.40.50.620">
    <property type="entry name" value="HUPs"/>
    <property type="match status" value="1"/>
</dbReference>
<evidence type="ECO:0000259" key="2">
    <source>
        <dbReference type="Pfam" id="PF00582"/>
    </source>
</evidence>
<evidence type="ECO:0000313" key="3">
    <source>
        <dbReference type="EMBL" id="THE66074.1"/>
    </source>
</evidence>
<dbReference type="PRINTS" id="PR01438">
    <property type="entry name" value="UNVRSLSTRESS"/>
</dbReference>
<comment type="caution">
    <text evidence="3">The sequence shown here is derived from an EMBL/GenBank/DDBJ whole genome shotgun (WGS) entry which is preliminary data.</text>
</comment>
<keyword evidence="4" id="KW-1185">Reference proteome</keyword>
<dbReference type="SUPFAM" id="SSF52402">
    <property type="entry name" value="Adenine nucleotide alpha hydrolases-like"/>
    <property type="match status" value="1"/>
</dbReference>
<dbReference type="PANTHER" id="PTHR46268">
    <property type="entry name" value="STRESS RESPONSE PROTEIN NHAX"/>
    <property type="match status" value="1"/>
</dbReference>
<gene>
    <name evidence="3" type="ORF">D8Y22_03885</name>
</gene>
<dbReference type="Proteomes" id="UP000318864">
    <property type="component" value="Unassembled WGS sequence"/>
</dbReference>
<protein>
    <submittedName>
        <fullName evidence="3">Universal stress protein</fullName>
    </submittedName>
</protein>
<dbReference type="InterPro" id="IPR006015">
    <property type="entry name" value="Universal_stress_UspA"/>
</dbReference>
<dbReference type="CDD" id="cd00293">
    <property type="entry name" value="USP-like"/>
    <property type="match status" value="1"/>
</dbReference>
<dbReference type="Pfam" id="PF00582">
    <property type="entry name" value="Usp"/>
    <property type="match status" value="1"/>
</dbReference>
<dbReference type="InterPro" id="IPR014729">
    <property type="entry name" value="Rossmann-like_a/b/a_fold"/>
</dbReference>
<organism evidence="3 4">
    <name type="scientific">Salinadaptatus halalkaliphilus</name>
    <dbReference type="NCBI Taxonomy" id="2419781"/>
    <lineage>
        <taxon>Archaea</taxon>
        <taxon>Methanobacteriati</taxon>
        <taxon>Methanobacteriota</taxon>
        <taxon>Stenosarchaea group</taxon>
        <taxon>Halobacteria</taxon>
        <taxon>Halobacteriales</taxon>
        <taxon>Natrialbaceae</taxon>
        <taxon>Salinadaptatus</taxon>
    </lineage>
</organism>
<proteinExistence type="inferred from homology"/>
<name>A0A4S3TP26_9EURY</name>